<keyword evidence="8" id="KW-0094">Blood coagulation</keyword>
<feature type="transmembrane region" description="Helical" evidence="11">
    <location>
        <begin position="187"/>
        <end position="213"/>
    </location>
</feature>
<evidence type="ECO:0000313" key="15">
    <source>
        <dbReference type="Proteomes" id="UP000646548"/>
    </source>
</evidence>
<gene>
    <name evidence="14" type="ORF">FQA47_012008</name>
</gene>
<accession>A0A834CN68</accession>
<dbReference type="PANTHER" id="PTHR22650:SF7">
    <property type="entry name" value="PLATELET GLYCOPROTEIN IB BETA CHAIN"/>
    <property type="match status" value="1"/>
</dbReference>
<reference evidence="14" key="1">
    <citation type="journal article" name="BMC Genomics">
        <title>Long-read sequencing and de novo genome assembly of marine medaka (Oryzias melastigma).</title>
        <authorList>
            <person name="Liang P."/>
            <person name="Saqib H.S.A."/>
            <person name="Ni X."/>
            <person name="Shen Y."/>
        </authorList>
    </citation>
    <scope>NUCLEOTIDE SEQUENCE</scope>
    <source>
        <strain evidence="14">Bigg-433</strain>
    </source>
</reference>
<dbReference type="AlphaFoldDB" id="A0A834CN68"/>
<keyword evidence="10" id="KW-1015">Disulfide bond</keyword>
<keyword evidence="9 11" id="KW-0472">Membrane</keyword>
<feature type="domain" description="LRRCT" evidence="13">
    <location>
        <begin position="127"/>
        <end position="181"/>
    </location>
</feature>
<dbReference type="PANTHER" id="PTHR22650">
    <property type="entry name" value="GLYCOPROTEIN IB BETA"/>
    <property type="match status" value="1"/>
</dbReference>
<sequence length="250" mass="27972">MHLLPVAYSTFISESQLAVKVFLSSHSKKKYSPEDPQRKRLVTMNRFLLLSSLLLLGGQRSSACPELCSCRGSQVDCSSRSLTSSSMPTSFPPGTTELLLHDNLITTLPNGLLDGLSSLRSVSLQGNPWLCDCGVLYLRAWLRRHSANHAEHVGVNCSSPPNLKGRLVAYLTEEEVLESCQYWYCNLAFTSFICLSVFVVAQVALLVTLTIFLKRFERLSKEARRTNEEIFAVGESSRENEYERLKDSSI</sequence>
<dbReference type="InterPro" id="IPR000483">
    <property type="entry name" value="Cys-rich_flank_reg_C"/>
</dbReference>
<dbReference type="SMART" id="SM00013">
    <property type="entry name" value="LRRNT"/>
    <property type="match status" value="1"/>
</dbReference>
<evidence type="ECO:0000256" key="1">
    <source>
        <dbReference type="ARBA" id="ARBA00004479"/>
    </source>
</evidence>
<evidence type="ECO:0000256" key="3">
    <source>
        <dbReference type="ARBA" id="ARBA00022692"/>
    </source>
</evidence>
<comment type="caution">
    <text evidence="14">The sequence shown here is derived from an EMBL/GenBank/DDBJ whole genome shotgun (WGS) entry which is preliminary data.</text>
</comment>
<feature type="domain" description="LRRNT" evidence="12">
    <location>
        <begin position="63"/>
        <end position="97"/>
    </location>
</feature>
<evidence type="ECO:0000256" key="8">
    <source>
        <dbReference type="ARBA" id="ARBA00023084"/>
    </source>
</evidence>
<dbReference type="Proteomes" id="UP000646548">
    <property type="component" value="Unassembled WGS sequence"/>
</dbReference>
<dbReference type="SMART" id="SM00082">
    <property type="entry name" value="LRRCT"/>
    <property type="match status" value="1"/>
</dbReference>
<evidence type="ECO:0000256" key="5">
    <source>
        <dbReference type="ARBA" id="ARBA00022729"/>
    </source>
</evidence>
<proteinExistence type="predicted"/>
<dbReference type="GO" id="GO:0016020">
    <property type="term" value="C:membrane"/>
    <property type="evidence" value="ECO:0007669"/>
    <property type="project" value="UniProtKB-SubCell"/>
</dbReference>
<keyword evidence="5" id="KW-0732">Signal</keyword>
<evidence type="ECO:0000259" key="13">
    <source>
        <dbReference type="SMART" id="SM00082"/>
    </source>
</evidence>
<name>A0A834CN68_ORYME</name>
<dbReference type="EMBL" id="WKFB01000245">
    <property type="protein sequence ID" value="KAF6730103.1"/>
    <property type="molecule type" value="Genomic_DNA"/>
</dbReference>
<evidence type="ECO:0000256" key="11">
    <source>
        <dbReference type="SAM" id="Phobius"/>
    </source>
</evidence>
<dbReference type="Gene3D" id="3.80.10.10">
    <property type="entry name" value="Ribonuclease Inhibitor"/>
    <property type="match status" value="1"/>
</dbReference>
<evidence type="ECO:0000256" key="4">
    <source>
        <dbReference type="ARBA" id="ARBA00022696"/>
    </source>
</evidence>
<evidence type="ECO:0000256" key="9">
    <source>
        <dbReference type="ARBA" id="ARBA00023136"/>
    </source>
</evidence>
<dbReference type="SUPFAM" id="SSF52058">
    <property type="entry name" value="L domain-like"/>
    <property type="match status" value="1"/>
</dbReference>
<evidence type="ECO:0000313" key="14">
    <source>
        <dbReference type="EMBL" id="KAF6730103.1"/>
    </source>
</evidence>
<dbReference type="GO" id="GO:0007596">
    <property type="term" value="P:blood coagulation"/>
    <property type="evidence" value="ECO:0007669"/>
    <property type="project" value="UniProtKB-KW"/>
</dbReference>
<dbReference type="InterPro" id="IPR032675">
    <property type="entry name" value="LRR_dom_sf"/>
</dbReference>
<dbReference type="InterPro" id="IPR000372">
    <property type="entry name" value="LRRNT"/>
</dbReference>
<comment type="subcellular location">
    <subcellularLocation>
        <location evidence="1">Membrane</location>
        <topology evidence="1">Single-pass type I membrane protein</topology>
    </subcellularLocation>
</comment>
<keyword evidence="4" id="KW-0356">Hemostasis</keyword>
<evidence type="ECO:0000256" key="10">
    <source>
        <dbReference type="ARBA" id="ARBA00023157"/>
    </source>
</evidence>
<keyword evidence="6" id="KW-0130">Cell adhesion</keyword>
<evidence type="ECO:0000256" key="2">
    <source>
        <dbReference type="ARBA" id="ARBA00022614"/>
    </source>
</evidence>
<evidence type="ECO:0000256" key="7">
    <source>
        <dbReference type="ARBA" id="ARBA00022989"/>
    </source>
</evidence>
<keyword evidence="7 11" id="KW-1133">Transmembrane helix</keyword>
<protein>
    <submittedName>
        <fullName evidence="14">Platelet glycoprotein Ib beta chain</fullName>
    </submittedName>
</protein>
<dbReference type="InterPro" id="IPR052313">
    <property type="entry name" value="GPIb-IX-V_Complex"/>
</dbReference>
<organism evidence="14 15">
    <name type="scientific">Oryzias melastigma</name>
    <name type="common">Marine medaka</name>
    <dbReference type="NCBI Taxonomy" id="30732"/>
    <lineage>
        <taxon>Eukaryota</taxon>
        <taxon>Metazoa</taxon>
        <taxon>Chordata</taxon>
        <taxon>Craniata</taxon>
        <taxon>Vertebrata</taxon>
        <taxon>Euteleostomi</taxon>
        <taxon>Actinopterygii</taxon>
        <taxon>Neopterygii</taxon>
        <taxon>Teleostei</taxon>
        <taxon>Neoteleostei</taxon>
        <taxon>Acanthomorphata</taxon>
        <taxon>Ovalentaria</taxon>
        <taxon>Atherinomorphae</taxon>
        <taxon>Beloniformes</taxon>
        <taxon>Adrianichthyidae</taxon>
        <taxon>Oryziinae</taxon>
        <taxon>Oryzias</taxon>
    </lineage>
</organism>
<keyword evidence="3 11" id="KW-0812">Transmembrane</keyword>
<evidence type="ECO:0000259" key="12">
    <source>
        <dbReference type="SMART" id="SM00013"/>
    </source>
</evidence>
<keyword evidence="2" id="KW-0433">Leucine-rich repeat</keyword>
<evidence type="ECO:0000256" key="6">
    <source>
        <dbReference type="ARBA" id="ARBA00022889"/>
    </source>
</evidence>
<dbReference type="GO" id="GO:0007155">
    <property type="term" value="P:cell adhesion"/>
    <property type="evidence" value="ECO:0007669"/>
    <property type="project" value="UniProtKB-KW"/>
</dbReference>